<dbReference type="Proteomes" id="UP001164929">
    <property type="component" value="Chromosome 5"/>
</dbReference>
<keyword evidence="3" id="KW-1185">Reference proteome</keyword>
<feature type="compositionally biased region" description="Basic residues" evidence="1">
    <location>
        <begin position="142"/>
        <end position="151"/>
    </location>
</feature>
<evidence type="ECO:0000313" key="2">
    <source>
        <dbReference type="EMBL" id="KAJ6996394.1"/>
    </source>
</evidence>
<feature type="region of interest" description="Disordered" evidence="1">
    <location>
        <begin position="221"/>
        <end position="256"/>
    </location>
</feature>
<proteinExistence type="predicted"/>
<protein>
    <submittedName>
        <fullName evidence="2">Uncharacterized protein</fullName>
    </submittedName>
</protein>
<name>A0AAD6W341_9ROSI</name>
<feature type="compositionally biased region" description="Low complexity" evidence="1">
    <location>
        <begin position="222"/>
        <end position="256"/>
    </location>
</feature>
<evidence type="ECO:0000256" key="1">
    <source>
        <dbReference type="SAM" id="MobiDB-lite"/>
    </source>
</evidence>
<accession>A0AAD6W341</accession>
<feature type="region of interest" description="Disordered" evidence="1">
    <location>
        <begin position="141"/>
        <end position="160"/>
    </location>
</feature>
<dbReference type="AlphaFoldDB" id="A0AAD6W341"/>
<dbReference type="PANTHER" id="PTHR34193:SF10">
    <property type="entry name" value="DUF1645 FAMILY PROTEIN"/>
    <property type="match status" value="1"/>
</dbReference>
<organism evidence="2 3">
    <name type="scientific">Populus alba x Populus x berolinensis</name>
    <dbReference type="NCBI Taxonomy" id="444605"/>
    <lineage>
        <taxon>Eukaryota</taxon>
        <taxon>Viridiplantae</taxon>
        <taxon>Streptophyta</taxon>
        <taxon>Embryophyta</taxon>
        <taxon>Tracheophyta</taxon>
        <taxon>Spermatophyta</taxon>
        <taxon>Magnoliopsida</taxon>
        <taxon>eudicotyledons</taxon>
        <taxon>Gunneridae</taxon>
        <taxon>Pentapetalae</taxon>
        <taxon>rosids</taxon>
        <taxon>fabids</taxon>
        <taxon>Malpighiales</taxon>
        <taxon>Salicaceae</taxon>
        <taxon>Saliceae</taxon>
        <taxon>Populus</taxon>
    </lineage>
</organism>
<gene>
    <name evidence="2" type="ORF">NC653_013105</name>
</gene>
<dbReference type="PANTHER" id="PTHR34193">
    <property type="entry name" value="OS11G0199801 PROTEIN"/>
    <property type="match status" value="1"/>
</dbReference>
<evidence type="ECO:0000313" key="3">
    <source>
        <dbReference type="Proteomes" id="UP001164929"/>
    </source>
</evidence>
<comment type="caution">
    <text evidence="2">The sequence shown here is derived from an EMBL/GenBank/DDBJ whole genome shotgun (WGS) entry which is preliminary data.</text>
</comment>
<dbReference type="EMBL" id="JAQIZT010000005">
    <property type="protein sequence ID" value="KAJ6996394.1"/>
    <property type="molecule type" value="Genomic_DNA"/>
</dbReference>
<sequence>MHTSFDGKVDVEFDFWGASETQYYSNDTGASEVEFQAQVEEDFVDYSLPLWKTDLSRNVRNESSPLLPRGHHYSNISPRSRLQVMAEGRRKLMEIVHSMPESSYELSLKDIVDEQQISEGAQDEMPKQRPTSDFKSEAQIIKKQKTKKTKSFSKSGNISRSRSMEKENFLIKMFIPTSLSFKIRDNTRNGSKVLPRSSMELTDNREDKKWWIKGILFKGECKNSGKSSSTSTSSSNSSTRTSSSRSSTRTNSSNSSKSRYFFGMTIWRPCQVAGLLSVPREAEGQDSKDTSSKLGMQCDDFCNGVRISLRIR</sequence>
<reference evidence="2" key="1">
    <citation type="journal article" date="2023" name="Mol. Ecol. Resour.">
        <title>Chromosome-level genome assembly of a triploid poplar Populus alba 'Berolinensis'.</title>
        <authorList>
            <person name="Chen S."/>
            <person name="Yu Y."/>
            <person name="Wang X."/>
            <person name="Wang S."/>
            <person name="Zhang T."/>
            <person name="Zhou Y."/>
            <person name="He R."/>
            <person name="Meng N."/>
            <person name="Wang Y."/>
            <person name="Liu W."/>
            <person name="Liu Z."/>
            <person name="Liu J."/>
            <person name="Guo Q."/>
            <person name="Huang H."/>
            <person name="Sederoff R.R."/>
            <person name="Wang G."/>
            <person name="Qu G."/>
            <person name="Chen S."/>
        </authorList>
    </citation>
    <scope>NUCLEOTIDE SEQUENCE</scope>
    <source>
        <strain evidence="2">SC-2020</strain>
    </source>
</reference>